<feature type="transmembrane region" description="Helical" evidence="2">
    <location>
        <begin position="804"/>
        <end position="828"/>
    </location>
</feature>
<keyword evidence="2" id="KW-1133">Transmembrane helix</keyword>
<comment type="caution">
    <text evidence="4">The sequence shown here is derived from an EMBL/GenBank/DDBJ whole genome shotgun (WGS) entry which is preliminary data.</text>
</comment>
<dbReference type="GO" id="GO:0005227">
    <property type="term" value="F:calcium-activated cation channel activity"/>
    <property type="evidence" value="ECO:0007669"/>
    <property type="project" value="InterPro"/>
</dbReference>
<feature type="transmembrane region" description="Helical" evidence="2">
    <location>
        <begin position="915"/>
        <end position="936"/>
    </location>
</feature>
<feature type="transmembrane region" description="Helical" evidence="2">
    <location>
        <begin position="238"/>
        <end position="261"/>
    </location>
</feature>
<organism evidence="4 5">
    <name type="scientific">Naegleria lovaniensis</name>
    <name type="common">Amoeba</name>
    <dbReference type="NCBI Taxonomy" id="51637"/>
    <lineage>
        <taxon>Eukaryota</taxon>
        <taxon>Discoba</taxon>
        <taxon>Heterolobosea</taxon>
        <taxon>Tetramitia</taxon>
        <taxon>Eutetramitia</taxon>
        <taxon>Vahlkampfiidae</taxon>
        <taxon>Naegleria</taxon>
    </lineage>
</organism>
<feature type="transmembrane region" description="Helical" evidence="2">
    <location>
        <begin position="686"/>
        <end position="703"/>
    </location>
</feature>
<dbReference type="GO" id="GO:0005886">
    <property type="term" value="C:plasma membrane"/>
    <property type="evidence" value="ECO:0007669"/>
    <property type="project" value="TreeGrafter"/>
</dbReference>
<evidence type="ECO:0000256" key="2">
    <source>
        <dbReference type="SAM" id="Phobius"/>
    </source>
</evidence>
<protein>
    <recommendedName>
        <fullName evidence="3">CSC1/OSCA1-like 7TM region domain-containing protein</fullName>
    </recommendedName>
</protein>
<feature type="transmembrane region" description="Helical" evidence="2">
    <location>
        <begin position="715"/>
        <end position="733"/>
    </location>
</feature>
<keyword evidence="2" id="KW-0472">Membrane</keyword>
<dbReference type="GeneID" id="68098909"/>
<accession>A0AA88GIA0</accession>
<proteinExistence type="predicted"/>
<keyword evidence="5" id="KW-1185">Reference proteome</keyword>
<reference evidence="4 5" key="1">
    <citation type="journal article" date="2018" name="BMC Genomics">
        <title>The genome of Naegleria lovaniensis, the basis for a comparative approach to unravel pathogenicity factors of the human pathogenic amoeba N. fowleri.</title>
        <authorList>
            <person name="Liechti N."/>
            <person name="Schurch N."/>
            <person name="Bruggmann R."/>
            <person name="Wittwer M."/>
        </authorList>
    </citation>
    <scope>NUCLEOTIDE SEQUENCE [LARGE SCALE GENOMIC DNA]</scope>
    <source>
        <strain evidence="4 5">ATCC 30569</strain>
    </source>
</reference>
<sequence>MLNIYFTILQIWYLSSKLLQNESSSRREEHEYSQNKNVIITKKNDVTNHQQISTSAAQGDASQPALPISTPPATERSLFHDNCSYVEVKDIGKNTRSYWKLRGIFLYRIMMSLLEAPFQMMYTIVKKRKRLDSSSLPSTFKTSPFSQSEKDEKRVLRFYGRDVLTYLKFHQLLWWGLLILLLLYSVLLYPIHISQQNQLDPIQREKFTTNSTGLKVGANDQFLVISSINTVLKLPGVLVVHVLLTIFSVALWLFLMGFLFLHDPALKTFNYRGCDQEGVYGSFSPYLGCYAGCDFYLQAQNMALGCPHDETHFSQLVSPFTLEIHNIPKHFTNKALFKEAMQKIFSEYSRNVNAPKNTEIVSAYHVINYSQRDKLQTKFEKQLEHLEAYNWLMKKSEKRPKKLVFLEKKDDLEMRPPPSPSHHPLRNTTNSEDENSHKKRKFVQRVDAISYTKRKIIELYNQIMLIEDELDYSSNYPNRVNSPIVGSGIGYVVFASREAFKNALKYASVGGYIQAYKRKVRDENGEEIEYILTRSERNALPAVNTGHASEGKVRKVHMRAFSTKYEQPDINWNSLYDRYEQSWIKPVIIRMVIFILMLLILIFLTTPVTILSSVDALFTIPQIRAVIDQIVSFGGPMAAFFFQYLPSILLLLTSALIPVLIVFLTKFEKFKTYGEYKRTLLRRMTIFLWLNTFIFPTLVLTSLDGVTNFFTKPNNWSVVFSNLFMADNGSLFMNFILNKTLWGLTFTVIPLVALIMYLITTRCTSHFWKKKGFKAFHRNVKPKDKLKSAEGPALSLESQYATTFTVFVIMMTFSAFSPFILLVGFVYFTLRYIVDRFTIARNYSHRRVQHSLKKQTHYITSNAPTTGETAKYSESTTILTSHVSEVEMNIQNDIVRQPFGSIFGFKSDYVAHRRYMVTLVELLLVALILYTIYSMLFYASKLSQSAVFIFHITMMALLTAVLLLSCVVVNLVHKRIIKKRRQSKEKALSVHSHYANDFYSPKFYWDYKNMLNETVTNL</sequence>
<dbReference type="Pfam" id="PF02714">
    <property type="entry name" value="RSN1_7TM"/>
    <property type="match status" value="1"/>
</dbReference>
<dbReference type="InterPro" id="IPR003864">
    <property type="entry name" value="CSC1/OSCA1-like_7TM"/>
</dbReference>
<dbReference type="RefSeq" id="XP_044547146.1">
    <property type="nucleotide sequence ID" value="XM_044696317.1"/>
</dbReference>
<feature type="transmembrane region" description="Helical" evidence="2">
    <location>
        <begin position="172"/>
        <end position="191"/>
    </location>
</feature>
<gene>
    <name evidence="4" type="ORF">C9374_006455</name>
</gene>
<keyword evidence="2" id="KW-0812">Transmembrane</keyword>
<feature type="region of interest" description="Disordered" evidence="1">
    <location>
        <begin position="407"/>
        <end position="439"/>
    </location>
</feature>
<evidence type="ECO:0000313" key="4">
    <source>
        <dbReference type="EMBL" id="KAG2381466.1"/>
    </source>
</evidence>
<feature type="transmembrane region" description="Helical" evidence="2">
    <location>
        <begin position="587"/>
        <end position="610"/>
    </location>
</feature>
<evidence type="ECO:0000313" key="5">
    <source>
        <dbReference type="Proteomes" id="UP000816034"/>
    </source>
</evidence>
<feature type="domain" description="CSC1/OSCA1-like 7TM region" evidence="3">
    <location>
        <begin position="590"/>
        <end position="846"/>
    </location>
</feature>
<feature type="transmembrane region" description="Helical" evidence="2">
    <location>
        <begin position="740"/>
        <end position="759"/>
    </location>
</feature>
<evidence type="ECO:0000256" key="1">
    <source>
        <dbReference type="SAM" id="MobiDB-lite"/>
    </source>
</evidence>
<feature type="transmembrane region" description="Helical" evidence="2">
    <location>
        <begin position="641"/>
        <end position="665"/>
    </location>
</feature>
<evidence type="ECO:0000259" key="3">
    <source>
        <dbReference type="Pfam" id="PF02714"/>
    </source>
</evidence>
<dbReference type="EMBL" id="PYSW02000027">
    <property type="protein sequence ID" value="KAG2381466.1"/>
    <property type="molecule type" value="Genomic_DNA"/>
</dbReference>
<dbReference type="InterPro" id="IPR045122">
    <property type="entry name" value="Csc1-like"/>
</dbReference>
<dbReference type="AlphaFoldDB" id="A0AA88GIA0"/>
<dbReference type="PANTHER" id="PTHR13018">
    <property type="entry name" value="PROBABLE MEMBRANE PROTEIN DUF221-RELATED"/>
    <property type="match status" value="1"/>
</dbReference>
<dbReference type="Proteomes" id="UP000816034">
    <property type="component" value="Unassembled WGS sequence"/>
</dbReference>
<feature type="transmembrane region" description="Helical" evidence="2">
    <location>
        <begin position="948"/>
        <end position="972"/>
    </location>
</feature>
<name>A0AA88GIA0_NAELO</name>